<dbReference type="GO" id="GO:0006508">
    <property type="term" value="P:proteolysis"/>
    <property type="evidence" value="ECO:0007669"/>
    <property type="project" value="UniProtKB-KW"/>
</dbReference>
<dbReference type="PANTHER" id="PTHR47901:SF8">
    <property type="entry name" value="CASPASE-3"/>
    <property type="match status" value="1"/>
</dbReference>
<keyword evidence="4" id="KW-0378">Hydrolase</keyword>
<dbReference type="AlphaFoldDB" id="A0A914VA16"/>
<feature type="domain" description="Caspase family p10" evidence="6">
    <location>
        <begin position="269"/>
        <end position="349"/>
    </location>
</feature>
<evidence type="ECO:0000313" key="8">
    <source>
        <dbReference type="Proteomes" id="UP000887566"/>
    </source>
</evidence>
<name>A0A914VA16_9BILA</name>
<dbReference type="PROSITE" id="PS50208">
    <property type="entry name" value="CASPASE_P20"/>
    <property type="match status" value="1"/>
</dbReference>
<dbReference type="InterPro" id="IPR011600">
    <property type="entry name" value="Pept_C14_caspase"/>
</dbReference>
<evidence type="ECO:0000256" key="2">
    <source>
        <dbReference type="ARBA" id="ARBA00022670"/>
    </source>
</evidence>
<dbReference type="InterPro" id="IPR029030">
    <property type="entry name" value="Caspase-like_dom_sf"/>
</dbReference>
<evidence type="ECO:0000256" key="4">
    <source>
        <dbReference type="ARBA" id="ARBA00022801"/>
    </source>
</evidence>
<sequence>MSGNITYNFNNQGNTGRMVGAPIHGGTVTLGDTYNYAQNHPQTTGPNLSKEDQERHKAFEEFFKKYLAKDAIQKLPSKPYKIKTGKMLIINNEKWPNNPNCDRDGTNLDRDALMALSKHIDFGEAIVKENRTVKQMKDDLNKFATEQNWKNLDAAIVCVMSHGGENNVIYGTGNMDEKLEMAELLHAFSQQTGNCQYLQGKPKIFIIQACRGKKFDNRAAASDGANMGESDKIEFESAESLFNSAYAFFADAVPSQESKADSNYKSQAADVLVLWATGWDFLAWRNTRSGSYFIEELTKAIMDNSEELHMVELMEHVIKAVKGRFQAGKYKAGECPQFLSSLDRKLYLM</sequence>
<evidence type="ECO:0000256" key="5">
    <source>
        <dbReference type="RuleBase" id="RU003971"/>
    </source>
</evidence>
<dbReference type="InterPro" id="IPR015917">
    <property type="entry name" value="Pept_C14A"/>
</dbReference>
<evidence type="ECO:0000259" key="6">
    <source>
        <dbReference type="PROSITE" id="PS50207"/>
    </source>
</evidence>
<evidence type="ECO:0000313" key="9">
    <source>
        <dbReference type="WBParaSite" id="PSAMB.scaffold161size70618.g2787.t1"/>
    </source>
</evidence>
<dbReference type="GO" id="GO:0006915">
    <property type="term" value="P:apoptotic process"/>
    <property type="evidence" value="ECO:0007669"/>
    <property type="project" value="UniProtKB-KW"/>
</dbReference>
<proteinExistence type="inferred from homology"/>
<comment type="similarity">
    <text evidence="1 5">Belongs to the peptidase C14A family.</text>
</comment>
<evidence type="ECO:0000259" key="7">
    <source>
        <dbReference type="PROSITE" id="PS50208"/>
    </source>
</evidence>
<dbReference type="WBParaSite" id="PSAMB.scaffold161size70618.g2787.t1">
    <property type="protein sequence ID" value="PSAMB.scaffold161size70618.g2787.t1"/>
    <property type="gene ID" value="PSAMB.scaffold161size70618.g2787"/>
</dbReference>
<keyword evidence="3" id="KW-0053">Apoptosis</keyword>
<dbReference type="GO" id="GO:0004197">
    <property type="term" value="F:cysteine-type endopeptidase activity"/>
    <property type="evidence" value="ECO:0007669"/>
    <property type="project" value="InterPro"/>
</dbReference>
<dbReference type="Proteomes" id="UP000887566">
    <property type="component" value="Unplaced"/>
</dbReference>
<keyword evidence="8" id="KW-1185">Reference proteome</keyword>
<keyword evidence="2" id="KW-0645">Protease</keyword>
<dbReference type="PROSITE" id="PS01122">
    <property type="entry name" value="CASPASE_CYS"/>
    <property type="match status" value="1"/>
</dbReference>
<dbReference type="InterPro" id="IPR001309">
    <property type="entry name" value="Pept_C14_p20"/>
</dbReference>
<reference evidence="9" key="1">
    <citation type="submission" date="2022-11" db="UniProtKB">
        <authorList>
            <consortium name="WormBaseParasite"/>
        </authorList>
    </citation>
    <scope>IDENTIFICATION</scope>
</reference>
<protein>
    <submittedName>
        <fullName evidence="9">Uncharacterized protein</fullName>
    </submittedName>
</protein>
<dbReference type="PANTHER" id="PTHR47901">
    <property type="entry name" value="CASPASE RECRUITMENT DOMAIN-CONTAINING PROTEIN 18"/>
    <property type="match status" value="1"/>
</dbReference>
<evidence type="ECO:0000256" key="1">
    <source>
        <dbReference type="ARBA" id="ARBA00010134"/>
    </source>
</evidence>
<dbReference type="InterPro" id="IPR002398">
    <property type="entry name" value="Pept_C14"/>
</dbReference>
<dbReference type="InterPro" id="IPR033139">
    <property type="entry name" value="Caspase_cys_AS"/>
</dbReference>
<dbReference type="PROSITE" id="PS50207">
    <property type="entry name" value="CASPASE_P10"/>
    <property type="match status" value="1"/>
</dbReference>
<organism evidence="8 9">
    <name type="scientific">Plectus sambesii</name>
    <dbReference type="NCBI Taxonomy" id="2011161"/>
    <lineage>
        <taxon>Eukaryota</taxon>
        <taxon>Metazoa</taxon>
        <taxon>Ecdysozoa</taxon>
        <taxon>Nematoda</taxon>
        <taxon>Chromadorea</taxon>
        <taxon>Plectida</taxon>
        <taxon>Plectina</taxon>
        <taxon>Plectoidea</taxon>
        <taxon>Plectidae</taxon>
        <taxon>Plectus</taxon>
    </lineage>
</organism>
<dbReference type="Pfam" id="PF00656">
    <property type="entry name" value="Peptidase_C14"/>
    <property type="match status" value="1"/>
</dbReference>
<dbReference type="SMART" id="SM00115">
    <property type="entry name" value="CASc"/>
    <property type="match status" value="1"/>
</dbReference>
<dbReference type="Gene3D" id="3.40.50.1460">
    <property type="match status" value="1"/>
</dbReference>
<dbReference type="InterPro" id="IPR002138">
    <property type="entry name" value="Pept_C14_p10"/>
</dbReference>
<accession>A0A914VA16</accession>
<dbReference type="SUPFAM" id="SSF52129">
    <property type="entry name" value="Caspase-like"/>
    <property type="match status" value="1"/>
</dbReference>
<feature type="domain" description="Caspase family p20" evidence="7">
    <location>
        <begin position="83"/>
        <end position="214"/>
    </location>
</feature>
<evidence type="ECO:0000256" key="3">
    <source>
        <dbReference type="ARBA" id="ARBA00022703"/>
    </source>
</evidence>
<dbReference type="PRINTS" id="PR00376">
    <property type="entry name" value="IL1BCENZYME"/>
</dbReference>